<proteinExistence type="predicted"/>
<feature type="chain" id="PRO_5038927679" evidence="2">
    <location>
        <begin position="23"/>
        <end position="514"/>
    </location>
</feature>
<feature type="coiled-coil region" evidence="1">
    <location>
        <begin position="89"/>
        <end position="170"/>
    </location>
</feature>
<dbReference type="RefSeq" id="WP_072903715.1">
    <property type="nucleotide sequence ID" value="NZ_FRAD01000013.1"/>
</dbReference>
<dbReference type="EMBL" id="FRAD01000013">
    <property type="protein sequence ID" value="SHK08890.1"/>
    <property type="molecule type" value="Genomic_DNA"/>
</dbReference>
<evidence type="ECO:0000256" key="2">
    <source>
        <dbReference type="SAM" id="SignalP"/>
    </source>
</evidence>
<organism evidence="3 4">
    <name type="scientific">Hathewaya proteolytica DSM 3090</name>
    <dbReference type="NCBI Taxonomy" id="1121331"/>
    <lineage>
        <taxon>Bacteria</taxon>
        <taxon>Bacillati</taxon>
        <taxon>Bacillota</taxon>
        <taxon>Clostridia</taxon>
        <taxon>Eubacteriales</taxon>
        <taxon>Clostridiaceae</taxon>
        <taxon>Hathewaya</taxon>
    </lineage>
</organism>
<accession>A0A1M6PLT6</accession>
<feature type="coiled-coil region" evidence="1">
    <location>
        <begin position="385"/>
        <end position="412"/>
    </location>
</feature>
<keyword evidence="1" id="KW-0175">Coiled coil</keyword>
<name>A0A1M6PLT6_9CLOT</name>
<dbReference type="Proteomes" id="UP000183952">
    <property type="component" value="Unassembled WGS sequence"/>
</dbReference>
<feature type="coiled-coil region" evidence="1">
    <location>
        <begin position="328"/>
        <end position="355"/>
    </location>
</feature>
<dbReference type="STRING" id="1121331.SAMN02745248_01756"/>
<feature type="coiled-coil region" evidence="1">
    <location>
        <begin position="262"/>
        <end position="299"/>
    </location>
</feature>
<keyword evidence="2" id="KW-0732">Signal</keyword>
<evidence type="ECO:0000313" key="4">
    <source>
        <dbReference type="Proteomes" id="UP000183952"/>
    </source>
</evidence>
<protein>
    <submittedName>
        <fullName evidence="3">Uncharacterized protein</fullName>
    </submittedName>
</protein>
<evidence type="ECO:0000256" key="1">
    <source>
        <dbReference type="SAM" id="Coils"/>
    </source>
</evidence>
<dbReference type="AlphaFoldDB" id="A0A1M6PLT6"/>
<gene>
    <name evidence="3" type="ORF">SAMN02745248_01756</name>
</gene>
<reference evidence="3 4" key="1">
    <citation type="submission" date="2016-11" db="EMBL/GenBank/DDBJ databases">
        <authorList>
            <person name="Jaros S."/>
            <person name="Januszkiewicz K."/>
            <person name="Wedrychowicz H."/>
        </authorList>
    </citation>
    <scope>NUCLEOTIDE SEQUENCE [LARGE SCALE GENOMIC DNA]</scope>
    <source>
        <strain evidence="3 4">DSM 3090</strain>
    </source>
</reference>
<sequence length="514" mass="58088">MNKKKMSILCIVLSLCSTLASNTQVLATTKVKTQLNRHETGNRAITSTEEQELILKAENALKEGEKYLVSGYVEIAKAYVNQLKDGPTKESLNARIYKLEKAIASAIENANKDKINEARKAVEKYENSLKREDMQSAQKLVSNLPDCAIKTSLKDRLVEAEKKALAYEKILTATAAVEKAYNTLQESDLKNAINLVNKLDESKEKTDLLYKIEKIKIAMENVDVERVSRAIEAVQKVEKSSKREDYNTAQSLVNRLARGDVRTNLENRLKNILDSVKKLEQLEKELAVEKEKISKATEAVIKLETTLITSDLNTAVSLVDKLKDGSEKKALKDRIEKAKDKIKNANQEKIDEATTAVNLAESTLMKELFDRAKTLVSKLETSDGKKALEQRLKVIQEKIKQSESDKDKINKIQLKYCKEQVDIFEKTPKVSEIYTIDNLLKILKDDNEKAKLVERFTTLKDFFISKLENKAKYDIKIAKRLKNQESIKIAKASVSLLPEGTVKNSLFSDISNIK</sequence>
<keyword evidence="4" id="KW-1185">Reference proteome</keyword>
<evidence type="ECO:0000313" key="3">
    <source>
        <dbReference type="EMBL" id="SHK08890.1"/>
    </source>
</evidence>
<dbReference type="OrthoDB" id="176168at2"/>
<feature type="signal peptide" evidence="2">
    <location>
        <begin position="1"/>
        <end position="22"/>
    </location>
</feature>